<keyword evidence="1" id="KW-1185">Reference proteome</keyword>
<accession>A0A914M1A2</accession>
<protein>
    <submittedName>
        <fullName evidence="2">Uncharacterized protein</fullName>
    </submittedName>
</protein>
<proteinExistence type="predicted"/>
<name>A0A914M1A2_MELIC</name>
<organism evidence="1 2">
    <name type="scientific">Meloidogyne incognita</name>
    <name type="common">Southern root-knot nematode worm</name>
    <name type="synonym">Oxyuris incognita</name>
    <dbReference type="NCBI Taxonomy" id="6306"/>
    <lineage>
        <taxon>Eukaryota</taxon>
        <taxon>Metazoa</taxon>
        <taxon>Ecdysozoa</taxon>
        <taxon>Nematoda</taxon>
        <taxon>Chromadorea</taxon>
        <taxon>Rhabditida</taxon>
        <taxon>Tylenchina</taxon>
        <taxon>Tylenchomorpha</taxon>
        <taxon>Tylenchoidea</taxon>
        <taxon>Meloidogynidae</taxon>
        <taxon>Meloidogyninae</taxon>
        <taxon>Meloidogyne</taxon>
        <taxon>Meloidogyne incognita group</taxon>
    </lineage>
</organism>
<dbReference type="WBParaSite" id="Minc3s01053g20232">
    <property type="protein sequence ID" value="Minc3s01053g20232"/>
    <property type="gene ID" value="Minc3s01053g20232"/>
</dbReference>
<evidence type="ECO:0000313" key="1">
    <source>
        <dbReference type="Proteomes" id="UP000887563"/>
    </source>
</evidence>
<evidence type="ECO:0000313" key="2">
    <source>
        <dbReference type="WBParaSite" id="Minc3s01053g20232"/>
    </source>
</evidence>
<sequence length="125" mass="14844">MIIDGWMMIKSENEGDINNNDIIPVKSMLHRHRLASLINNPALNQINDYQKNILVSLLGNFTSQEFEVFLQNYKLKIKQKLLTLPKITQTQNHIRVNTMNILKWNLQYFLNYHLVLLRRLMPKIL</sequence>
<reference evidence="2" key="1">
    <citation type="submission" date="2022-11" db="UniProtKB">
        <authorList>
            <consortium name="WormBaseParasite"/>
        </authorList>
    </citation>
    <scope>IDENTIFICATION</scope>
</reference>
<dbReference type="Proteomes" id="UP000887563">
    <property type="component" value="Unplaced"/>
</dbReference>
<dbReference type="AlphaFoldDB" id="A0A914M1A2"/>